<dbReference type="RefSeq" id="WP_138661165.1">
    <property type="nucleotide sequence ID" value="NZ_VANS01000001.1"/>
</dbReference>
<gene>
    <name evidence="1" type="ORF">FDT80_05325</name>
</gene>
<evidence type="ECO:0000313" key="2">
    <source>
        <dbReference type="Proteomes" id="UP000309550"/>
    </source>
</evidence>
<dbReference type="EMBL" id="VANS01000001">
    <property type="protein sequence ID" value="TMM54995.1"/>
    <property type="molecule type" value="Genomic_DNA"/>
</dbReference>
<evidence type="ECO:0008006" key="3">
    <source>
        <dbReference type="Google" id="ProtNLM"/>
    </source>
</evidence>
<dbReference type="Proteomes" id="UP000309550">
    <property type="component" value="Unassembled WGS sequence"/>
</dbReference>
<accession>A0A5S3PR20</accession>
<reference evidence="1 2" key="1">
    <citation type="submission" date="2019-05" db="EMBL/GenBank/DDBJ databases">
        <title>Sulfitobacter sabulilitoris sp. nov., isolated from a marine sand.</title>
        <authorList>
            <person name="Yoon J.-H."/>
        </authorList>
    </citation>
    <scope>NUCLEOTIDE SEQUENCE [LARGE SCALE GENOMIC DNA]</scope>
    <source>
        <strain evidence="1 2">HSMS-29</strain>
    </source>
</reference>
<organism evidence="1 2">
    <name type="scientific">Sulfitobacter sabulilitoris</name>
    <dbReference type="NCBI Taxonomy" id="2562655"/>
    <lineage>
        <taxon>Bacteria</taxon>
        <taxon>Pseudomonadati</taxon>
        <taxon>Pseudomonadota</taxon>
        <taxon>Alphaproteobacteria</taxon>
        <taxon>Rhodobacterales</taxon>
        <taxon>Roseobacteraceae</taxon>
        <taxon>Sulfitobacter</taxon>
    </lineage>
</organism>
<sequence>MMGIEAKEVPHTALLARYVQRPGCYTDAFMCRVRGDISLARFVAAFYTTPLFRLERGVLRVLLARRSTDRQAHALGAGDADSFAVWWMEARTADQLLLCDLSGRTRSWFMVVPRDGATQLWFGSAVVPPGAGIGTPTALARSPQRSRVLALLLAPHRIYSRALLASAARRINAPG</sequence>
<protein>
    <recommendedName>
        <fullName evidence="3">DUF2867 domain-containing protein</fullName>
    </recommendedName>
</protein>
<keyword evidence="2" id="KW-1185">Reference proteome</keyword>
<name>A0A5S3PR20_9RHOB</name>
<proteinExistence type="predicted"/>
<comment type="caution">
    <text evidence="1">The sequence shown here is derived from an EMBL/GenBank/DDBJ whole genome shotgun (WGS) entry which is preliminary data.</text>
</comment>
<dbReference type="AlphaFoldDB" id="A0A5S3PR20"/>
<evidence type="ECO:0000313" key="1">
    <source>
        <dbReference type="EMBL" id="TMM54995.1"/>
    </source>
</evidence>
<dbReference type="OrthoDB" id="7406076at2"/>